<sequence length="93" mass="10561">MPPFILMGLCPLTPICSPVKNSCESQEYILKGSSILTSNFEEHPAFPHRQRLDIPNKVFDKRGDLSLKSFPSKNLDEVVILRTKTGSLIKKYR</sequence>
<gene>
    <name evidence="1" type="ORF">AVEN_146774_1</name>
</gene>
<evidence type="ECO:0000313" key="2">
    <source>
        <dbReference type="Proteomes" id="UP000499080"/>
    </source>
</evidence>
<protein>
    <submittedName>
        <fullName evidence="1">Uncharacterized protein</fullName>
    </submittedName>
</protein>
<organism evidence="1 2">
    <name type="scientific">Araneus ventricosus</name>
    <name type="common">Orbweaver spider</name>
    <name type="synonym">Epeira ventricosa</name>
    <dbReference type="NCBI Taxonomy" id="182803"/>
    <lineage>
        <taxon>Eukaryota</taxon>
        <taxon>Metazoa</taxon>
        <taxon>Ecdysozoa</taxon>
        <taxon>Arthropoda</taxon>
        <taxon>Chelicerata</taxon>
        <taxon>Arachnida</taxon>
        <taxon>Araneae</taxon>
        <taxon>Araneomorphae</taxon>
        <taxon>Entelegynae</taxon>
        <taxon>Araneoidea</taxon>
        <taxon>Araneidae</taxon>
        <taxon>Araneus</taxon>
    </lineage>
</organism>
<dbReference type="EMBL" id="BGPR01000316">
    <property type="protein sequence ID" value="GBM12591.1"/>
    <property type="molecule type" value="Genomic_DNA"/>
</dbReference>
<proteinExistence type="predicted"/>
<name>A0A4Y2D7E3_ARAVE</name>
<accession>A0A4Y2D7E3</accession>
<dbReference type="AlphaFoldDB" id="A0A4Y2D7E3"/>
<keyword evidence="2" id="KW-1185">Reference proteome</keyword>
<comment type="caution">
    <text evidence="1">The sequence shown here is derived from an EMBL/GenBank/DDBJ whole genome shotgun (WGS) entry which is preliminary data.</text>
</comment>
<reference evidence="1 2" key="1">
    <citation type="journal article" date="2019" name="Sci. Rep.">
        <title>Orb-weaving spider Araneus ventricosus genome elucidates the spidroin gene catalogue.</title>
        <authorList>
            <person name="Kono N."/>
            <person name="Nakamura H."/>
            <person name="Ohtoshi R."/>
            <person name="Moran D.A.P."/>
            <person name="Shinohara A."/>
            <person name="Yoshida Y."/>
            <person name="Fujiwara M."/>
            <person name="Mori M."/>
            <person name="Tomita M."/>
            <person name="Arakawa K."/>
        </authorList>
    </citation>
    <scope>NUCLEOTIDE SEQUENCE [LARGE SCALE GENOMIC DNA]</scope>
</reference>
<evidence type="ECO:0000313" key="1">
    <source>
        <dbReference type="EMBL" id="GBM12591.1"/>
    </source>
</evidence>
<dbReference type="Proteomes" id="UP000499080">
    <property type="component" value="Unassembled WGS sequence"/>
</dbReference>